<evidence type="ECO:0000313" key="2">
    <source>
        <dbReference type="Proteomes" id="UP000796761"/>
    </source>
</evidence>
<comment type="caution">
    <text evidence="1">The sequence shown here is derived from an EMBL/GenBank/DDBJ whole genome shotgun (WGS) entry which is preliminary data.</text>
</comment>
<dbReference type="OrthoDB" id="9400058at2759"/>
<dbReference type="PANTHER" id="PTHR33332">
    <property type="entry name" value="REVERSE TRANSCRIPTASE DOMAIN-CONTAINING PROTEIN"/>
    <property type="match status" value="1"/>
</dbReference>
<sequence length="132" mass="14414">MSHKRNLDRLEKYVCVNLLKFNKAKSEIQKLGWGNPKHKYSLSSEWTESSPKDKDLDVLVDTELNMTQQCALAAQKSNLHQEKPGQQVKGGDSFPLLQSSCTPPRALHPAVGCPSSGPVGAGLEGATKMIRG</sequence>
<dbReference type="AlphaFoldDB" id="A0A8K1LKE9"/>
<organism evidence="1 2">
    <name type="scientific">Zosterops borbonicus</name>
    <dbReference type="NCBI Taxonomy" id="364589"/>
    <lineage>
        <taxon>Eukaryota</taxon>
        <taxon>Metazoa</taxon>
        <taxon>Chordata</taxon>
        <taxon>Craniata</taxon>
        <taxon>Vertebrata</taxon>
        <taxon>Euteleostomi</taxon>
        <taxon>Archelosauria</taxon>
        <taxon>Archosauria</taxon>
        <taxon>Dinosauria</taxon>
        <taxon>Saurischia</taxon>
        <taxon>Theropoda</taxon>
        <taxon>Coelurosauria</taxon>
        <taxon>Aves</taxon>
        <taxon>Neognathae</taxon>
        <taxon>Neoaves</taxon>
        <taxon>Telluraves</taxon>
        <taxon>Australaves</taxon>
        <taxon>Passeriformes</taxon>
        <taxon>Sylvioidea</taxon>
        <taxon>Zosteropidae</taxon>
        <taxon>Zosterops</taxon>
    </lineage>
</organism>
<dbReference type="EMBL" id="SWJQ01000268">
    <property type="protein sequence ID" value="TRZ17435.1"/>
    <property type="molecule type" value="Genomic_DNA"/>
</dbReference>
<name>A0A8K1LKE9_9PASS</name>
<dbReference type="Proteomes" id="UP000796761">
    <property type="component" value="Unassembled WGS sequence"/>
</dbReference>
<protein>
    <submittedName>
        <fullName evidence="1">Uncharacterized protein</fullName>
    </submittedName>
</protein>
<keyword evidence="2" id="KW-1185">Reference proteome</keyword>
<proteinExistence type="predicted"/>
<accession>A0A8K1LKE9</accession>
<reference evidence="1" key="1">
    <citation type="submission" date="2019-04" db="EMBL/GenBank/DDBJ databases">
        <title>Genome assembly of Zosterops borbonicus 15179.</title>
        <authorList>
            <person name="Leroy T."/>
            <person name="Anselmetti Y."/>
            <person name="Tilak M.-K."/>
            <person name="Nabholz B."/>
        </authorList>
    </citation>
    <scope>NUCLEOTIDE SEQUENCE</scope>
    <source>
        <strain evidence="1">HGM_15179</strain>
        <tissue evidence="1">Muscle</tissue>
    </source>
</reference>
<evidence type="ECO:0000313" key="1">
    <source>
        <dbReference type="EMBL" id="TRZ17435.1"/>
    </source>
</evidence>
<gene>
    <name evidence="1" type="ORF">HGM15179_009689</name>
</gene>